<organism evidence="1 2">
    <name type="scientific">Brucella pseudintermedia</name>
    <dbReference type="NCBI Taxonomy" id="370111"/>
    <lineage>
        <taxon>Bacteria</taxon>
        <taxon>Pseudomonadati</taxon>
        <taxon>Pseudomonadota</taxon>
        <taxon>Alphaproteobacteria</taxon>
        <taxon>Hyphomicrobiales</taxon>
        <taxon>Brucellaceae</taxon>
        <taxon>Brucella/Ochrobactrum group</taxon>
        <taxon>Brucella</taxon>
    </lineage>
</organism>
<accession>A0ABY5UEE2</accession>
<keyword evidence="2" id="KW-1185">Reference proteome</keyword>
<reference evidence="1" key="1">
    <citation type="submission" date="2022-06" db="EMBL/GenBank/DDBJ databases">
        <title>Complete Genome Sequence of Deoxynivalenol-bioadsorption Ochrobactrum pseudintermedium ASAG-D25.</title>
        <authorList>
            <person name="Wang N."/>
        </authorList>
    </citation>
    <scope>NUCLEOTIDE SEQUENCE</scope>
    <source>
        <strain evidence="1">ASAG-D25</strain>
    </source>
</reference>
<dbReference type="Proteomes" id="UP001058739">
    <property type="component" value="Chromosome 02"/>
</dbReference>
<name>A0ABY5UEE2_9HYPH</name>
<protein>
    <submittedName>
        <fullName evidence="1">Uncharacterized protein</fullName>
    </submittedName>
</protein>
<dbReference type="EMBL" id="CP099968">
    <property type="protein sequence ID" value="UWL61706.1"/>
    <property type="molecule type" value="Genomic_DNA"/>
</dbReference>
<evidence type="ECO:0000313" key="1">
    <source>
        <dbReference type="EMBL" id="UWL61706.1"/>
    </source>
</evidence>
<sequence>MPPRGRLMIAAQQADRLKAQAEQYLNAGQIDIGEPFVRQYLEYKLGQIIARLEIPVPPDYATRGDKRTLSTYIDAITAAVDLYHAAGRCVLSAQQITDLQNHHMPSIMANYVSHYETGAGNPFNAYALLGVLQSVDQLANCFRVIDPATNQPGQYYRRLDRQ</sequence>
<dbReference type="RefSeq" id="WP_235925504.1">
    <property type="nucleotide sequence ID" value="NZ_CADEAT010000050.1"/>
</dbReference>
<proteinExistence type="predicted"/>
<gene>
    <name evidence="1" type="ORF">NIK97_17630</name>
</gene>
<evidence type="ECO:0000313" key="2">
    <source>
        <dbReference type="Proteomes" id="UP001058739"/>
    </source>
</evidence>